<dbReference type="Gene3D" id="2.180.10.10">
    <property type="entry name" value="RHS repeat-associated core"/>
    <property type="match status" value="1"/>
</dbReference>
<organism evidence="1 2">
    <name type="scientific">Chitinophaga cymbidii</name>
    <dbReference type="NCBI Taxonomy" id="1096750"/>
    <lineage>
        <taxon>Bacteria</taxon>
        <taxon>Pseudomonadati</taxon>
        <taxon>Bacteroidota</taxon>
        <taxon>Chitinophagia</taxon>
        <taxon>Chitinophagales</taxon>
        <taxon>Chitinophagaceae</taxon>
        <taxon>Chitinophaga</taxon>
    </lineage>
</organism>
<evidence type="ECO:0000313" key="1">
    <source>
        <dbReference type="EMBL" id="GEP93829.1"/>
    </source>
</evidence>
<dbReference type="PANTHER" id="PTHR32305">
    <property type="match status" value="1"/>
</dbReference>
<keyword evidence="2" id="KW-1185">Reference proteome</keyword>
<gene>
    <name evidence="1" type="ORF">CCY01nite_00890</name>
</gene>
<dbReference type="OrthoDB" id="667524at2"/>
<accession>A0A512RDQ8</accession>
<proteinExistence type="predicted"/>
<evidence type="ECO:0008006" key="3">
    <source>
        <dbReference type="Google" id="ProtNLM"/>
    </source>
</evidence>
<protein>
    <recommendedName>
        <fullName evidence="3">RHS repeat-associated core domain-containing protein</fullName>
    </recommendedName>
</protein>
<dbReference type="InterPro" id="IPR050708">
    <property type="entry name" value="T6SS_VgrG/RHS"/>
</dbReference>
<sequence length="310" mass="34267">MSGISNKAIYSPENKFGYNGKELQNKEFNNGGGLEWYDYGARTYDPQIGRWNHVDPLTEMSRRWSSYNYAFNNPIRFIDPDGMLTYDWKTRQYVDENGKEVSNEDAMGQIEAMGTTVYKADEAEESKNKEKDDATEKKQKEYQKVIETTATALGAISTSTDFTVNGLSGLQAFVNMYTGTTYEVIKMGEYQVVKGLTVDALGRRVAVVGILVTGLDIANNGLNWKNGTDAAMGGASLIPGVGWVIGAVYFLADPIVKKTTGKNIGHHVGDAANYVGEVSGKTLNFVSSTWKTFISGFSNLEHRLRHGWLP</sequence>
<dbReference type="Proteomes" id="UP000321436">
    <property type="component" value="Unassembled WGS sequence"/>
</dbReference>
<comment type="caution">
    <text evidence="1">The sequence shown here is derived from an EMBL/GenBank/DDBJ whole genome shotgun (WGS) entry which is preliminary data.</text>
</comment>
<dbReference type="NCBIfam" id="TIGR03696">
    <property type="entry name" value="Rhs_assc_core"/>
    <property type="match status" value="1"/>
</dbReference>
<dbReference type="RefSeq" id="WP_146857336.1">
    <property type="nucleotide sequence ID" value="NZ_BKAU01000001.1"/>
</dbReference>
<dbReference type="PANTHER" id="PTHR32305:SF15">
    <property type="entry name" value="PROTEIN RHSA-RELATED"/>
    <property type="match status" value="1"/>
</dbReference>
<reference evidence="1 2" key="1">
    <citation type="submission" date="2019-07" db="EMBL/GenBank/DDBJ databases">
        <title>Whole genome shotgun sequence of Chitinophaga cymbidii NBRC 109752.</title>
        <authorList>
            <person name="Hosoyama A."/>
            <person name="Uohara A."/>
            <person name="Ohji S."/>
            <person name="Ichikawa N."/>
        </authorList>
    </citation>
    <scope>NUCLEOTIDE SEQUENCE [LARGE SCALE GENOMIC DNA]</scope>
    <source>
        <strain evidence="1 2">NBRC 109752</strain>
    </source>
</reference>
<dbReference type="AlphaFoldDB" id="A0A512RDQ8"/>
<dbReference type="EMBL" id="BKAU01000001">
    <property type="protein sequence ID" value="GEP93829.1"/>
    <property type="molecule type" value="Genomic_DNA"/>
</dbReference>
<name>A0A512RDQ8_9BACT</name>
<dbReference type="InterPro" id="IPR022385">
    <property type="entry name" value="Rhs_assc_core"/>
</dbReference>
<evidence type="ECO:0000313" key="2">
    <source>
        <dbReference type="Proteomes" id="UP000321436"/>
    </source>
</evidence>